<keyword evidence="1" id="KW-0560">Oxidoreductase</keyword>
<dbReference type="STRING" id="135208.A0A4Y9ZLP2"/>
<gene>
    <name evidence="2" type="ORF">EWM64_g8477</name>
</gene>
<dbReference type="EMBL" id="SFCI01001534">
    <property type="protein sequence ID" value="TFY75535.1"/>
    <property type="molecule type" value="Genomic_DNA"/>
</dbReference>
<dbReference type="Proteomes" id="UP000298061">
    <property type="component" value="Unassembled WGS sequence"/>
</dbReference>
<evidence type="ECO:0000313" key="3">
    <source>
        <dbReference type="Proteomes" id="UP000298061"/>
    </source>
</evidence>
<name>A0A4Y9ZLP2_9AGAM</name>
<dbReference type="AlphaFoldDB" id="A0A4Y9ZLP2"/>
<dbReference type="Gene3D" id="3.40.50.720">
    <property type="entry name" value="NAD(P)-binding Rossmann-like Domain"/>
    <property type="match status" value="1"/>
</dbReference>
<evidence type="ECO:0008006" key="4">
    <source>
        <dbReference type="Google" id="ProtNLM"/>
    </source>
</evidence>
<dbReference type="Pfam" id="PF00106">
    <property type="entry name" value="adh_short"/>
    <property type="match status" value="1"/>
</dbReference>
<sequence length="332" mass="35930">MHLSARQDTSDPAHLPLDAMACQAATKNLASAAKLPSNPVAVFVGGTSEIGQGMAEAFNRHTKGNSHIVLVGRNRVAAEGIIERMKAASPESRTGSYEFVPCDVSLMSDVHKSSAEIFSRHPKVNFLVLTAGFMSTTRDTTPEGLDKKLAVQYYGRWSFINGLLPSLRTTRDAGEDTKVFSIYSAGHGGNIDINDLRLKKSTSSSIASEGSTYNDLMCDEFALRNPGIVFAHADPGAVRTNLLKLSDSFLLRAGNMIMPLFSTLTVSQDKAGERLWSGLYHVGPKAGSGEIPGSWRLTSKGEDVGLKNYFGKPEYRKALWEHTLADTESTEA</sequence>
<evidence type="ECO:0000256" key="1">
    <source>
        <dbReference type="ARBA" id="ARBA00023002"/>
    </source>
</evidence>
<dbReference type="InterPro" id="IPR052228">
    <property type="entry name" value="Sec_Metab_Biosynth_Oxidored"/>
</dbReference>
<dbReference type="PANTHER" id="PTHR47534:SF3">
    <property type="entry name" value="ALCOHOL DEHYDROGENASE-LIKE C-TERMINAL DOMAIN-CONTAINING PROTEIN"/>
    <property type="match status" value="1"/>
</dbReference>
<accession>A0A4Y9ZLP2</accession>
<evidence type="ECO:0000313" key="2">
    <source>
        <dbReference type="EMBL" id="TFY75535.1"/>
    </source>
</evidence>
<dbReference type="InterPro" id="IPR002347">
    <property type="entry name" value="SDR_fam"/>
</dbReference>
<dbReference type="OrthoDB" id="2898509at2759"/>
<dbReference type="SUPFAM" id="SSF51735">
    <property type="entry name" value="NAD(P)-binding Rossmann-fold domains"/>
    <property type="match status" value="1"/>
</dbReference>
<organism evidence="2 3">
    <name type="scientific">Hericium alpestre</name>
    <dbReference type="NCBI Taxonomy" id="135208"/>
    <lineage>
        <taxon>Eukaryota</taxon>
        <taxon>Fungi</taxon>
        <taxon>Dikarya</taxon>
        <taxon>Basidiomycota</taxon>
        <taxon>Agaricomycotina</taxon>
        <taxon>Agaricomycetes</taxon>
        <taxon>Russulales</taxon>
        <taxon>Hericiaceae</taxon>
        <taxon>Hericium</taxon>
    </lineage>
</organism>
<reference evidence="2 3" key="1">
    <citation type="submission" date="2019-02" db="EMBL/GenBank/DDBJ databases">
        <title>Genome sequencing of the rare red list fungi Hericium alpestre (H. flagellum).</title>
        <authorList>
            <person name="Buettner E."/>
            <person name="Kellner H."/>
        </authorList>
    </citation>
    <scope>NUCLEOTIDE SEQUENCE [LARGE SCALE GENOMIC DNA]</scope>
    <source>
        <strain evidence="2 3">DSM 108284</strain>
    </source>
</reference>
<dbReference type="InterPro" id="IPR036291">
    <property type="entry name" value="NAD(P)-bd_dom_sf"/>
</dbReference>
<dbReference type="GO" id="GO:0016491">
    <property type="term" value="F:oxidoreductase activity"/>
    <property type="evidence" value="ECO:0007669"/>
    <property type="project" value="UniProtKB-KW"/>
</dbReference>
<keyword evidence="3" id="KW-1185">Reference proteome</keyword>
<protein>
    <recommendedName>
        <fullName evidence="4">Ketoreductase (KR) domain-containing protein</fullName>
    </recommendedName>
</protein>
<dbReference type="PANTHER" id="PTHR47534">
    <property type="entry name" value="YALI0E05731P"/>
    <property type="match status" value="1"/>
</dbReference>
<comment type="caution">
    <text evidence="2">The sequence shown here is derived from an EMBL/GenBank/DDBJ whole genome shotgun (WGS) entry which is preliminary data.</text>
</comment>
<proteinExistence type="predicted"/>